<dbReference type="SUPFAM" id="SSF47323">
    <property type="entry name" value="Anticodon-binding domain of a subclass of class I aminoacyl-tRNA synthetases"/>
    <property type="match status" value="1"/>
</dbReference>
<dbReference type="InterPro" id="IPR009080">
    <property type="entry name" value="tRNAsynth_Ia_anticodon-bd"/>
</dbReference>
<dbReference type="GO" id="GO:0006423">
    <property type="term" value="P:cysteinyl-tRNA aminoacylation"/>
    <property type="evidence" value="ECO:0007669"/>
    <property type="project" value="InterPro"/>
</dbReference>
<dbReference type="InterPro" id="IPR029164">
    <property type="entry name" value="PIG-Y"/>
</dbReference>
<dbReference type="EMBL" id="LR031872">
    <property type="protein sequence ID" value="VDC87889.1"/>
    <property type="molecule type" value="Genomic_DNA"/>
</dbReference>
<dbReference type="InterPro" id="IPR024909">
    <property type="entry name" value="Cys-tRNA/MSH_ligase"/>
</dbReference>
<dbReference type="CDD" id="cd08604">
    <property type="entry name" value="GDPD_SHV3_repeat_2"/>
    <property type="match status" value="1"/>
</dbReference>
<keyword evidence="16 22" id="KW-1133">Transmembrane helix</keyword>
<evidence type="ECO:0000256" key="5">
    <source>
        <dbReference type="ARBA" id="ARBA00012832"/>
    </source>
</evidence>
<dbReference type="NCBIfam" id="TIGR00435">
    <property type="entry name" value="cysS"/>
    <property type="match status" value="1"/>
</dbReference>
<feature type="domain" description="GP-PDE" evidence="23">
    <location>
        <begin position="52"/>
        <end position="351"/>
    </location>
</feature>
<evidence type="ECO:0000256" key="8">
    <source>
        <dbReference type="ARBA" id="ARBA00022723"/>
    </source>
</evidence>
<keyword evidence="6" id="KW-0436">Ligase</keyword>
<dbReference type="PANTHER" id="PTHR43620">
    <property type="entry name" value="GLYCEROPHOSPHORYL DIESTER PHOSPHODIESTERASE"/>
    <property type="match status" value="1"/>
</dbReference>
<keyword evidence="12" id="KW-0378">Hydrolase</keyword>
<evidence type="ECO:0000256" key="4">
    <source>
        <dbReference type="ARBA" id="ARBA00012247"/>
    </source>
</evidence>
<dbReference type="InterPro" id="IPR017946">
    <property type="entry name" value="PLC-like_Pdiesterase_TIM-brl"/>
</dbReference>
<protein>
    <recommendedName>
        <fullName evidence="20">Cysteinyl-tRNA synthetase</fullName>
        <ecNumber evidence="4">3.1.4.46</ecNumber>
        <ecNumber evidence="5">6.1.1.16</ecNumber>
    </recommendedName>
</protein>
<evidence type="ECO:0000256" key="18">
    <source>
        <dbReference type="ARBA" id="ARBA00023146"/>
    </source>
</evidence>
<feature type="transmembrane region" description="Helical" evidence="22">
    <location>
        <begin position="1456"/>
        <end position="1478"/>
    </location>
</feature>
<dbReference type="SUPFAM" id="SSF52374">
    <property type="entry name" value="Nucleotidylyl transferase"/>
    <property type="match status" value="1"/>
</dbReference>
<keyword evidence="7 22" id="KW-0812">Transmembrane</keyword>
<keyword evidence="19" id="KW-0325">Glycoprotein</keyword>
<dbReference type="Pfam" id="PF03009">
    <property type="entry name" value="GDPD"/>
    <property type="match status" value="1"/>
</dbReference>
<dbReference type="GO" id="GO:0005737">
    <property type="term" value="C:cytoplasm"/>
    <property type="evidence" value="ECO:0007669"/>
    <property type="project" value="UniProtKB-ARBA"/>
</dbReference>
<dbReference type="PANTHER" id="PTHR43620:SF27">
    <property type="entry name" value="GLYCEROPHOSPHODIESTER PHOSPHODIESTERASE"/>
    <property type="match status" value="1"/>
</dbReference>
<comment type="catalytic activity">
    <reaction evidence="21">
        <text>a sn-glycero-3-phosphodiester + H2O = an alcohol + sn-glycerol 3-phosphate + H(+)</text>
        <dbReference type="Rhea" id="RHEA:12969"/>
        <dbReference type="ChEBI" id="CHEBI:15377"/>
        <dbReference type="ChEBI" id="CHEBI:15378"/>
        <dbReference type="ChEBI" id="CHEBI:30879"/>
        <dbReference type="ChEBI" id="CHEBI:57597"/>
        <dbReference type="ChEBI" id="CHEBI:83408"/>
        <dbReference type="EC" id="3.1.4.46"/>
    </reaction>
</comment>
<dbReference type="Pfam" id="PF15159">
    <property type="entry name" value="PIG-Y"/>
    <property type="match status" value="1"/>
</dbReference>
<evidence type="ECO:0000256" key="10">
    <source>
        <dbReference type="ARBA" id="ARBA00022741"/>
    </source>
</evidence>
<evidence type="ECO:0000256" key="6">
    <source>
        <dbReference type="ARBA" id="ARBA00022598"/>
    </source>
</evidence>
<evidence type="ECO:0000256" key="16">
    <source>
        <dbReference type="ARBA" id="ARBA00022989"/>
    </source>
</evidence>
<evidence type="ECO:0000256" key="2">
    <source>
        <dbReference type="ARBA" id="ARBA00004141"/>
    </source>
</evidence>
<dbReference type="FunFam" id="3.20.20.190:FF:000011">
    <property type="entry name" value="Glycerophosphodiester phosphodiesterase GDPDL3"/>
    <property type="match status" value="1"/>
</dbReference>
<dbReference type="GO" id="GO:0016020">
    <property type="term" value="C:membrane"/>
    <property type="evidence" value="ECO:0007669"/>
    <property type="project" value="UniProtKB-SubCell"/>
</dbReference>
<evidence type="ECO:0000256" key="17">
    <source>
        <dbReference type="ARBA" id="ARBA00023136"/>
    </source>
</evidence>
<dbReference type="InterPro" id="IPR014729">
    <property type="entry name" value="Rossmann-like_a/b/a_fold"/>
</dbReference>
<reference evidence="24" key="1">
    <citation type="submission" date="2018-11" db="EMBL/GenBank/DDBJ databases">
        <authorList>
            <consortium name="Genoscope - CEA"/>
            <person name="William W."/>
        </authorList>
    </citation>
    <scope>NUCLEOTIDE SEQUENCE</scope>
</reference>
<keyword evidence="14" id="KW-0067">ATP-binding</keyword>
<keyword evidence="18" id="KW-0030">Aminoacyl-tRNA synthetase</keyword>
<dbReference type="FunFam" id="3.20.20.190:FF:000013">
    <property type="entry name" value="Glycerophosphodiester phosphodiesterase GDPDL3"/>
    <property type="match status" value="1"/>
</dbReference>
<evidence type="ECO:0000256" key="3">
    <source>
        <dbReference type="ARBA" id="ARBA00005594"/>
    </source>
</evidence>
<keyword evidence="10" id="KW-0547">Nucleotide-binding</keyword>
<evidence type="ECO:0000256" key="14">
    <source>
        <dbReference type="ARBA" id="ARBA00022840"/>
    </source>
</evidence>
<gene>
    <name evidence="24" type="ORF">BOLC3T14068H</name>
</gene>
<evidence type="ECO:0000256" key="21">
    <source>
        <dbReference type="ARBA" id="ARBA00047512"/>
    </source>
</evidence>
<evidence type="ECO:0000256" key="22">
    <source>
        <dbReference type="SAM" id="Phobius"/>
    </source>
</evidence>
<keyword evidence="9" id="KW-0732">Signal</keyword>
<feature type="transmembrane region" description="Helical" evidence="22">
    <location>
        <begin position="1415"/>
        <end position="1436"/>
    </location>
</feature>
<dbReference type="FunFam" id="3.40.50.620:FF:000009">
    <property type="entry name" value="Cysteine--tRNA ligase"/>
    <property type="match status" value="1"/>
</dbReference>
<accession>A0A3P6AES9</accession>
<evidence type="ECO:0000256" key="11">
    <source>
        <dbReference type="ARBA" id="ARBA00022798"/>
    </source>
</evidence>
<comment type="cofactor">
    <cofactor evidence="1">
        <name>Zn(2+)</name>
        <dbReference type="ChEBI" id="CHEBI:29105"/>
    </cofactor>
</comment>
<dbReference type="InterPro" id="IPR032805">
    <property type="entry name" value="Wax_synthase_dom"/>
</dbReference>
<dbReference type="EC" id="3.1.4.46" evidence="4"/>
<dbReference type="Gene3D" id="1.20.120.1910">
    <property type="entry name" value="Cysteine-tRNA ligase, C-terminal anti-codon recognition domain"/>
    <property type="match status" value="1"/>
</dbReference>
<keyword evidence="15" id="KW-0648">Protein biosynthesis</keyword>
<evidence type="ECO:0000256" key="12">
    <source>
        <dbReference type="ARBA" id="ARBA00022801"/>
    </source>
</evidence>
<evidence type="ECO:0000313" key="24">
    <source>
        <dbReference type="EMBL" id="VDC87889.1"/>
    </source>
</evidence>
<dbReference type="Pfam" id="PF13813">
    <property type="entry name" value="MBOAT_2"/>
    <property type="match status" value="1"/>
</dbReference>
<keyword evidence="17 22" id="KW-0472">Membrane</keyword>
<dbReference type="CDD" id="cd00672">
    <property type="entry name" value="CysRS_core"/>
    <property type="match status" value="1"/>
</dbReference>
<evidence type="ECO:0000256" key="9">
    <source>
        <dbReference type="ARBA" id="ARBA00022729"/>
    </source>
</evidence>
<evidence type="ECO:0000256" key="20">
    <source>
        <dbReference type="ARBA" id="ARBA00031499"/>
    </source>
</evidence>
<dbReference type="InterPro" id="IPR032678">
    <property type="entry name" value="tRNA-synt_1_cat_dom"/>
</dbReference>
<dbReference type="PROSITE" id="PS51704">
    <property type="entry name" value="GP_PDE"/>
    <property type="match status" value="2"/>
</dbReference>
<name>A0A3P6AES9_BRAOL</name>
<organism evidence="24">
    <name type="scientific">Brassica oleracea</name>
    <name type="common">Wild cabbage</name>
    <dbReference type="NCBI Taxonomy" id="3712"/>
    <lineage>
        <taxon>Eukaryota</taxon>
        <taxon>Viridiplantae</taxon>
        <taxon>Streptophyta</taxon>
        <taxon>Embryophyta</taxon>
        <taxon>Tracheophyta</taxon>
        <taxon>Spermatophyta</taxon>
        <taxon>Magnoliopsida</taxon>
        <taxon>eudicotyledons</taxon>
        <taxon>Gunneridae</taxon>
        <taxon>Pentapetalae</taxon>
        <taxon>rosids</taxon>
        <taxon>malvids</taxon>
        <taxon>Brassicales</taxon>
        <taxon>Brassicaceae</taxon>
        <taxon>Brassiceae</taxon>
        <taxon>Brassica</taxon>
    </lineage>
</organism>
<dbReference type="InterPro" id="IPR015803">
    <property type="entry name" value="Cys-tRNA-ligase"/>
</dbReference>
<dbReference type="Gene3D" id="3.40.50.620">
    <property type="entry name" value="HUPs"/>
    <property type="match status" value="1"/>
</dbReference>
<keyword evidence="8" id="KW-0479">Metal-binding</keyword>
<sequence>MITSYMQDNPSMFGFRASKFILSVLVLIQLLPTQLLAQRYKSPWQTLTGEAPLIIARGGFSGMFPDSSFNAYSFVASTSAPDAVLWCDVQLTKDGVGICFPYVTMYNDSNVRDAYPKKKNSYLLNGVLTQDWFTVDFTSKDLNTVFLTRGVLSRSNAFDNNQNVISTVQDVATEFKPSGFWLNVQHDAFYTQHNLSMSSFLLSVSKTVIIDYLSSPEVSFFRNIGARFGKTGPKFVFRFLDKDDVEVSTNQTYGALMRNLTFIKTFASGVLVPKSYIWPVKDQYLLPHTSFVRDAHKAGLEVYASGFANDFDIAYNYSYDPLTEYLSFMDNGDFSVDGFLSDFPLTASSAVDCFSHLGSNASTQVDFLVISKNGANGDYPGSTDLAYTKAIKDGADIIDCAVQMSSDGIPFCLNSTNLGESMNIAQTPFRNRSTTVPEFNSLAGLYSFNLAWSEIQTLTPAISNPYSRNFHMFRNPRERSSGKLVSLSEFLNLANNSSSLVGVLINVEHAAYLREKQGLDVVKAVLDTLKESGYSNATKRVMIQSSNSSVLVDIKKQSRYETVYQVEETIRDIQDSAIQDIKKFADAVVVGRYSLYPVSASFITGQTNLVERLQKFKLPVYVETFRNEFVSQAYDFFSDATVEINTHVTGAGVSGTITEFPLTAARYKRNRCVARKDTPVYMIPVRPAGLLEIVSPTFLPPAEAPNPVFTDADITEPPLPPVTAKAPTTSPGPLSTEIEIVLMVVKVAVFVIFGCDLEPHSNEPYLATSLQDFWGRRWNLMVPGILRQAVYTPIRQVSKRKLNSVLSLFLGFLVTFVVSGAVHELMLFCLTRELPTGEVTMFFVLNGVCTAAEVVVKKKFERRLWRMSPLLSRVLTLKIFNDKKIEILLREMELKLYNTYTQQKEVFRPINPGKVGLYVCGITAYDFSHIGHARAAVPFDVLYRFLMYLGYEVTYVRNFTDVDNKIIERAKKNGEKPLELSNRFCHEYLVDMGALQCLLPTHQPRVSDHMDHIINMIQKIIENGCGYAVEGGDVFFSVDKSQNYGKLSGQLLEHTRAGERVAVDSRKRNPADFALWKAVKPDEPSWDSPWGPGRPGWHIECSAMSAHYLSPRFDIHGGGADLIFPHHENELAQTCAACGEHGGVNYWLHSGHLTINNEKMSKSKGDFKPIREVTERYHPLALRHFLISVHYRSPLSYSASKLDSSSELLYYVYQTLQDLDDALLPYREAMSEDGGKAELTSEAKDIITNLKREFDAKLSDDLNTAHILTGYYQVALKFINDSIGKLEKMQEKERMSLLVSLVEIERGARKVLEVLGLLTTLSYAEILKEMKQKTLTRAGLSEQDLSQIIQERIMARKKKEFEKSDVIRAQLAAKGIALMDVVGKETVLITSESRRITPDPPMKLPRTTTTTGELFWGYFFVTIGSVSFFGFVFAVIASTLFPLSQNPLNQGLKNDRYYYCFLVPLTIPVITVAVYFHWLSMKLFKHA</sequence>
<dbReference type="GO" id="GO:0046872">
    <property type="term" value="F:metal ion binding"/>
    <property type="evidence" value="ECO:0007669"/>
    <property type="project" value="UniProtKB-KW"/>
</dbReference>
<dbReference type="GO" id="GO:0004817">
    <property type="term" value="F:cysteine-tRNA ligase activity"/>
    <property type="evidence" value="ECO:0007669"/>
    <property type="project" value="UniProtKB-EC"/>
</dbReference>
<dbReference type="GO" id="GO:0008889">
    <property type="term" value="F:glycerophosphodiester phosphodiesterase activity"/>
    <property type="evidence" value="ECO:0007669"/>
    <property type="project" value="UniProtKB-EC"/>
</dbReference>
<evidence type="ECO:0000256" key="1">
    <source>
        <dbReference type="ARBA" id="ARBA00001947"/>
    </source>
</evidence>
<dbReference type="Pfam" id="PF01406">
    <property type="entry name" value="tRNA-synt_1e"/>
    <property type="match status" value="1"/>
</dbReference>
<evidence type="ECO:0000256" key="15">
    <source>
        <dbReference type="ARBA" id="ARBA00022917"/>
    </source>
</evidence>
<dbReference type="GO" id="GO:0006071">
    <property type="term" value="P:glycerol metabolic process"/>
    <property type="evidence" value="ECO:0007669"/>
    <property type="project" value="UniProtKB-KW"/>
</dbReference>
<comment type="subcellular location">
    <subcellularLocation>
        <location evidence="2">Membrane</location>
        <topology evidence="2">Multi-pass membrane protein</topology>
    </subcellularLocation>
</comment>
<comment type="similarity">
    <text evidence="3">Belongs to the class-I aminoacyl-tRNA synthetase family.</text>
</comment>
<dbReference type="GO" id="GO:0005524">
    <property type="term" value="F:ATP binding"/>
    <property type="evidence" value="ECO:0007669"/>
    <property type="project" value="UniProtKB-KW"/>
</dbReference>
<proteinExistence type="inferred from homology"/>
<dbReference type="Gene3D" id="3.20.20.190">
    <property type="entry name" value="Phosphatidylinositol (PI) phosphodiesterase"/>
    <property type="match status" value="2"/>
</dbReference>
<dbReference type="SUPFAM" id="SSF51695">
    <property type="entry name" value="PLC-like phosphodiesterases"/>
    <property type="match status" value="2"/>
</dbReference>
<dbReference type="InterPro" id="IPR030395">
    <property type="entry name" value="GP_PDE_dom"/>
</dbReference>
<evidence type="ECO:0000256" key="7">
    <source>
        <dbReference type="ARBA" id="ARBA00022692"/>
    </source>
</evidence>
<dbReference type="EC" id="6.1.1.16" evidence="5"/>
<keyword evidence="13" id="KW-0862">Zinc</keyword>
<dbReference type="GO" id="GO:0006629">
    <property type="term" value="P:lipid metabolic process"/>
    <property type="evidence" value="ECO:0007669"/>
    <property type="project" value="InterPro"/>
</dbReference>
<evidence type="ECO:0000259" key="23">
    <source>
        <dbReference type="PROSITE" id="PS51704"/>
    </source>
</evidence>
<dbReference type="PRINTS" id="PR00983">
    <property type="entry name" value="TRNASYNTHCYS"/>
</dbReference>
<evidence type="ECO:0000256" key="13">
    <source>
        <dbReference type="ARBA" id="ARBA00022833"/>
    </source>
</evidence>
<feature type="domain" description="GP-PDE" evidence="23">
    <location>
        <begin position="367"/>
        <end position="668"/>
    </location>
</feature>
<keyword evidence="11" id="KW-0319">Glycerol metabolism</keyword>
<evidence type="ECO:0000256" key="19">
    <source>
        <dbReference type="ARBA" id="ARBA00023180"/>
    </source>
</evidence>
<dbReference type="HAMAP" id="MF_00041">
    <property type="entry name" value="Cys_tRNA_synth"/>
    <property type="match status" value="1"/>
</dbReference>
<dbReference type="CDD" id="cd08603">
    <property type="entry name" value="GDPD_SHV3_repeat_1"/>
    <property type="match status" value="1"/>
</dbReference>